<dbReference type="FunCoup" id="G8ZRV0">
    <property type="interactions" value="21"/>
</dbReference>
<evidence type="ECO:0000259" key="1">
    <source>
        <dbReference type="Pfam" id="PF02627"/>
    </source>
</evidence>
<dbReference type="OrthoDB" id="5537330at2759"/>
<proteinExistence type="predicted"/>
<reference evidence="2 3" key="1">
    <citation type="journal article" date="2011" name="Proc. Natl. Acad. Sci. U.S.A.">
        <title>Evolutionary erosion of yeast sex chromosomes by mating-type switching accidents.</title>
        <authorList>
            <person name="Gordon J.L."/>
            <person name="Armisen D."/>
            <person name="Proux-Wera E."/>
            <person name="Oheigeartaigh S.S."/>
            <person name="Byrne K.P."/>
            <person name="Wolfe K.H."/>
        </authorList>
    </citation>
    <scope>NUCLEOTIDE SEQUENCE [LARGE SCALE GENOMIC DNA]</scope>
    <source>
        <strain evidence="3">ATCC 10662 / CBS 1146 / NBRC 0425 / NCYC 2629 / NRRL Y-866</strain>
    </source>
</reference>
<dbReference type="Gene3D" id="1.20.1290.10">
    <property type="entry name" value="AhpD-like"/>
    <property type="match status" value="1"/>
</dbReference>
<dbReference type="InterPro" id="IPR052999">
    <property type="entry name" value="PTS1_Protein"/>
</dbReference>
<dbReference type="InterPro" id="IPR029032">
    <property type="entry name" value="AhpD-like"/>
</dbReference>
<dbReference type="GeneID" id="11500577"/>
<dbReference type="GO" id="GO:0051920">
    <property type="term" value="F:peroxiredoxin activity"/>
    <property type="evidence" value="ECO:0007669"/>
    <property type="project" value="InterPro"/>
</dbReference>
<dbReference type="SUPFAM" id="SSF69118">
    <property type="entry name" value="AhpD-like"/>
    <property type="match status" value="1"/>
</dbReference>
<dbReference type="InterPro" id="IPR003779">
    <property type="entry name" value="CMD-like"/>
</dbReference>
<dbReference type="HOGENOM" id="CLU_065389_3_0_1"/>
<protein>
    <recommendedName>
        <fullName evidence="1">Carboxymuconolactone decarboxylase-like domain-containing protein</fullName>
    </recommendedName>
</protein>
<accession>G8ZRV0</accession>
<dbReference type="InParanoid" id="G8ZRV0"/>
<feature type="domain" description="Carboxymuconolactone decarboxylase-like" evidence="1">
    <location>
        <begin position="200"/>
        <end position="268"/>
    </location>
</feature>
<evidence type="ECO:0000313" key="3">
    <source>
        <dbReference type="Proteomes" id="UP000005627"/>
    </source>
</evidence>
<dbReference type="KEGG" id="tdl:TDEL_0C03530"/>
<gene>
    <name evidence="2" type="primary">TDEL0C03530</name>
    <name evidence="2" type="ORF">TDEL_0C03530</name>
</gene>
<evidence type="ECO:0000313" key="2">
    <source>
        <dbReference type="EMBL" id="CCE91242.1"/>
    </source>
</evidence>
<dbReference type="Proteomes" id="UP000005627">
    <property type="component" value="Chromosome 3"/>
</dbReference>
<dbReference type="eggNOG" id="ENOG502RCP9">
    <property type="taxonomic scope" value="Eukaryota"/>
</dbReference>
<dbReference type="Pfam" id="PF02627">
    <property type="entry name" value="CMD"/>
    <property type="match status" value="1"/>
</dbReference>
<dbReference type="PANTHER" id="PTHR28180:SF2">
    <property type="entry name" value="PEROXISOMAL PROTEIN 2"/>
    <property type="match status" value="1"/>
</dbReference>
<organism evidence="2 3">
    <name type="scientific">Torulaspora delbrueckii</name>
    <name type="common">Yeast</name>
    <name type="synonym">Candida colliculosa</name>
    <dbReference type="NCBI Taxonomy" id="4950"/>
    <lineage>
        <taxon>Eukaryota</taxon>
        <taxon>Fungi</taxon>
        <taxon>Dikarya</taxon>
        <taxon>Ascomycota</taxon>
        <taxon>Saccharomycotina</taxon>
        <taxon>Saccharomycetes</taxon>
        <taxon>Saccharomycetales</taxon>
        <taxon>Saccharomycetaceae</taxon>
        <taxon>Torulaspora</taxon>
    </lineage>
</organism>
<dbReference type="EMBL" id="HE616744">
    <property type="protein sequence ID" value="CCE91242.1"/>
    <property type="molecule type" value="Genomic_DNA"/>
</dbReference>
<keyword evidence="3" id="KW-1185">Reference proteome</keyword>
<name>G8ZRV0_TORDE</name>
<dbReference type="GO" id="GO:0005777">
    <property type="term" value="C:peroxisome"/>
    <property type="evidence" value="ECO:0007669"/>
    <property type="project" value="EnsemblFungi"/>
</dbReference>
<dbReference type="RefSeq" id="XP_003680453.1">
    <property type="nucleotide sequence ID" value="XM_003680405.1"/>
</dbReference>
<dbReference type="AlphaFoldDB" id="G8ZRV0"/>
<dbReference type="PANTHER" id="PTHR28180">
    <property type="entry name" value="CONSERVED MITOCHONDRIAL PROTEIN-RELATED"/>
    <property type="match status" value="1"/>
</dbReference>
<sequence length="277" mass="31176">MNSLLSAQRLVHLAQFHPKLRNIWYLLAAVTFSVCNQPQEIPKVYHYAMMLNSDVEKKDLNRLAEKTIDLLRKEATQLRSSIDETYPRPTPFQRQLTERFREAFVKSGPLGGLPKAINVLTTLKEVTPTVLIPSTKELDPFQAAAGNQPCYLNVGRACESAEQTTKRGIEHWNHVYSKVSKRVVNNLNSTYPDLWYYTLAHVYGPLLSYDEILSAQETSLIIIASLVPQDVNPQLRGHLKGAVNMGCDQETVEAARNLAVIVSQWCGVSWKSGVVKL</sequence>